<organism evidence="2">
    <name type="scientific">Pseudopediastrum boryanum</name>
    <name type="common">Green alga</name>
    <name type="synonym">Pediastrum boryanum</name>
    <dbReference type="NCBI Taxonomy" id="55410"/>
    <lineage>
        <taxon>Eukaryota</taxon>
        <taxon>Viridiplantae</taxon>
        <taxon>Chlorophyta</taxon>
        <taxon>core chlorophytes</taxon>
        <taxon>Chlorophyceae</taxon>
        <taxon>CS clade</taxon>
        <taxon>Sphaeropleales</taxon>
        <taxon>Hydrodictyaceae</taxon>
        <taxon>Pseudopediastrum</taxon>
    </lineage>
</organism>
<keyword evidence="1" id="KW-0812">Transmembrane</keyword>
<proteinExistence type="predicted"/>
<geneLocation type="chloroplast" evidence="2"/>
<sequence>MQFSLHTAFIRVLLEIKTILICVCVLLFFLLLASSAFVFLRSTNRLLLFLWLLLAQKLCLRKSKSYACARAKAMLAQEQKLCLRKSKSYACARAKAMLAQEQKLCTFALRRSGALRRRAKAMHLRFAKERSASYKCYFSPFACFHFSLHLASVFSFFAEEGSNIVHYKKA</sequence>
<dbReference type="GeneID" id="36951750"/>
<name>A0A2U8GK07_PSEBY</name>
<keyword evidence="1" id="KW-1133">Transmembrane helix</keyword>
<protein>
    <submittedName>
        <fullName evidence="2">Uncharacterized protein</fullName>
    </submittedName>
</protein>
<evidence type="ECO:0000313" key="2">
    <source>
        <dbReference type="EMBL" id="AWI68640.1"/>
    </source>
</evidence>
<dbReference type="RefSeq" id="YP_009492060.1">
    <property type="nucleotide sequence ID" value="NC_037920.1"/>
</dbReference>
<reference evidence="2" key="1">
    <citation type="journal article" date="2018" name="Am. J. Bot.">
        <title>Organellar phylogenomics inform systematics in the green algal family Hydrodictyaceae (Chlorophyceae) and provide clues to the complex evolutionary history of plastid genomes in the green algal tree of life.</title>
        <authorList>
            <person name="McManus H.A."/>
            <person name="Fucikova K."/>
            <person name="Lewis P.O."/>
            <person name="Lewis L.A."/>
            <person name="Karol K.G."/>
        </authorList>
    </citation>
    <scope>NUCLEOTIDE SEQUENCE</scope>
</reference>
<dbReference type="AlphaFoldDB" id="A0A2U8GK07"/>
<evidence type="ECO:0000256" key="1">
    <source>
        <dbReference type="SAM" id="Phobius"/>
    </source>
</evidence>
<feature type="transmembrane region" description="Helical" evidence="1">
    <location>
        <begin position="12"/>
        <end position="32"/>
    </location>
</feature>
<keyword evidence="1" id="KW-0472">Membrane</keyword>
<keyword evidence="2" id="KW-0934">Plastid</keyword>
<keyword evidence="2" id="KW-0150">Chloroplast</keyword>
<accession>A0A2U8GK07</accession>
<dbReference type="EMBL" id="MF276982">
    <property type="protein sequence ID" value="AWI68640.1"/>
    <property type="molecule type" value="Genomic_DNA"/>
</dbReference>